<organism evidence="2 3">
    <name type="scientific">Eumeta variegata</name>
    <name type="common">Bagworm moth</name>
    <name type="synonym">Eumeta japonica</name>
    <dbReference type="NCBI Taxonomy" id="151549"/>
    <lineage>
        <taxon>Eukaryota</taxon>
        <taxon>Metazoa</taxon>
        <taxon>Ecdysozoa</taxon>
        <taxon>Arthropoda</taxon>
        <taxon>Hexapoda</taxon>
        <taxon>Insecta</taxon>
        <taxon>Pterygota</taxon>
        <taxon>Neoptera</taxon>
        <taxon>Endopterygota</taxon>
        <taxon>Lepidoptera</taxon>
        <taxon>Glossata</taxon>
        <taxon>Ditrysia</taxon>
        <taxon>Tineoidea</taxon>
        <taxon>Psychidae</taxon>
        <taxon>Oiketicinae</taxon>
        <taxon>Eumeta</taxon>
    </lineage>
</organism>
<accession>A0A4C1Z146</accession>
<evidence type="ECO:0000313" key="3">
    <source>
        <dbReference type="Proteomes" id="UP000299102"/>
    </source>
</evidence>
<feature type="region of interest" description="Disordered" evidence="1">
    <location>
        <begin position="18"/>
        <end position="47"/>
    </location>
</feature>
<dbReference type="AlphaFoldDB" id="A0A4C1Z146"/>
<proteinExistence type="predicted"/>
<evidence type="ECO:0000313" key="2">
    <source>
        <dbReference type="EMBL" id="GBP80569.1"/>
    </source>
</evidence>
<sequence>MRYKDREFFTCFNDNEKGSLQSSRREVPNVGHGRARPRRSASRPHQKADFTVAAVTNAFSSRTTRDSRDTAGGRLKEFNAGHRECCM</sequence>
<dbReference type="EMBL" id="BGZK01001468">
    <property type="protein sequence ID" value="GBP80569.1"/>
    <property type="molecule type" value="Genomic_DNA"/>
</dbReference>
<comment type="caution">
    <text evidence="2">The sequence shown here is derived from an EMBL/GenBank/DDBJ whole genome shotgun (WGS) entry which is preliminary data.</text>
</comment>
<reference evidence="2 3" key="1">
    <citation type="journal article" date="2019" name="Commun. Biol.">
        <title>The bagworm genome reveals a unique fibroin gene that provides high tensile strength.</title>
        <authorList>
            <person name="Kono N."/>
            <person name="Nakamura H."/>
            <person name="Ohtoshi R."/>
            <person name="Tomita M."/>
            <person name="Numata K."/>
            <person name="Arakawa K."/>
        </authorList>
    </citation>
    <scope>NUCLEOTIDE SEQUENCE [LARGE SCALE GENOMIC DNA]</scope>
</reference>
<evidence type="ECO:0000256" key="1">
    <source>
        <dbReference type="SAM" id="MobiDB-lite"/>
    </source>
</evidence>
<protein>
    <submittedName>
        <fullName evidence="2">Uncharacterized protein</fullName>
    </submittedName>
</protein>
<feature type="compositionally biased region" description="Basic residues" evidence="1">
    <location>
        <begin position="33"/>
        <end position="45"/>
    </location>
</feature>
<dbReference type="Proteomes" id="UP000299102">
    <property type="component" value="Unassembled WGS sequence"/>
</dbReference>
<name>A0A4C1Z146_EUMVA</name>
<gene>
    <name evidence="2" type="ORF">EVAR_37673_1</name>
</gene>
<keyword evidence="3" id="KW-1185">Reference proteome</keyword>